<dbReference type="GO" id="GO:0043571">
    <property type="term" value="P:maintenance of CRISPR repeat elements"/>
    <property type="evidence" value="ECO:0007669"/>
    <property type="project" value="InterPro"/>
</dbReference>
<reference evidence="2 3" key="1">
    <citation type="journal article" date="2016" name="Nat. Commun.">
        <title>Thousands of microbial genomes shed light on interconnected biogeochemical processes in an aquifer system.</title>
        <authorList>
            <person name="Anantharaman K."/>
            <person name="Brown C.T."/>
            <person name="Hug L.A."/>
            <person name="Sharon I."/>
            <person name="Castelle C.J."/>
            <person name="Probst A.J."/>
            <person name="Thomas B.C."/>
            <person name="Singh A."/>
            <person name="Wilkins M.J."/>
            <person name="Karaoz U."/>
            <person name="Brodie E.L."/>
            <person name="Williams K.H."/>
            <person name="Hubbard S.S."/>
            <person name="Banfield J.F."/>
        </authorList>
    </citation>
    <scope>NUCLEOTIDE SEQUENCE [LARGE SCALE GENOMIC DNA]</scope>
</reference>
<dbReference type="Pfam" id="PF09704">
    <property type="entry name" value="Cas_Cas5d"/>
    <property type="match status" value="1"/>
</dbReference>
<dbReference type="Proteomes" id="UP000179266">
    <property type="component" value="Unassembled WGS sequence"/>
</dbReference>
<dbReference type="NCBIfam" id="TIGR01868">
    <property type="entry name" value="casD_Cas5e"/>
    <property type="match status" value="1"/>
</dbReference>
<dbReference type="NCBIfam" id="TIGR02593">
    <property type="entry name" value="CRISPR_cas5"/>
    <property type="match status" value="1"/>
</dbReference>
<dbReference type="Gene3D" id="3.30.70.2660">
    <property type="match status" value="1"/>
</dbReference>
<evidence type="ECO:0000256" key="1">
    <source>
        <dbReference type="ARBA" id="ARBA00023118"/>
    </source>
</evidence>
<dbReference type="CDD" id="cd09645">
    <property type="entry name" value="Cas5_I-E"/>
    <property type="match status" value="1"/>
</dbReference>
<dbReference type="EMBL" id="MGDD01000033">
    <property type="protein sequence ID" value="OGL48660.1"/>
    <property type="molecule type" value="Genomic_DNA"/>
</dbReference>
<evidence type="ECO:0000313" key="2">
    <source>
        <dbReference type="EMBL" id="OGL48660.1"/>
    </source>
</evidence>
<proteinExistence type="predicted"/>
<gene>
    <name evidence="2" type="ORF">A2161_21410</name>
</gene>
<protein>
    <submittedName>
        <fullName evidence="2">Type I-E CRISPR-associated protein Cas5/CasD</fullName>
    </submittedName>
</protein>
<dbReference type="GO" id="GO:0003723">
    <property type="term" value="F:RNA binding"/>
    <property type="evidence" value="ECO:0007669"/>
    <property type="project" value="InterPro"/>
</dbReference>
<comment type="caution">
    <text evidence="2">The sequence shown here is derived from an EMBL/GenBank/DDBJ whole genome shotgun (WGS) entry which is preliminary data.</text>
</comment>
<dbReference type="GO" id="GO:0051607">
    <property type="term" value="P:defense response to virus"/>
    <property type="evidence" value="ECO:0007669"/>
    <property type="project" value="UniProtKB-KW"/>
</dbReference>
<dbReference type="AlphaFoldDB" id="A0A1F7S4K4"/>
<accession>A0A1F7S4K4</accession>
<name>A0A1F7S4K4_9BACT</name>
<organism evidence="2 3">
    <name type="scientific">Candidatus Schekmanbacteria bacterium RBG_13_48_7</name>
    <dbReference type="NCBI Taxonomy" id="1817878"/>
    <lineage>
        <taxon>Bacteria</taxon>
        <taxon>Candidatus Schekmaniibacteriota</taxon>
    </lineage>
</organism>
<dbReference type="InterPro" id="IPR021124">
    <property type="entry name" value="CRISPR-assoc_prot_Cas5"/>
</dbReference>
<dbReference type="InterPro" id="IPR013422">
    <property type="entry name" value="CRISPR-assoc_prot_Cas5_N"/>
</dbReference>
<evidence type="ECO:0000313" key="3">
    <source>
        <dbReference type="Proteomes" id="UP000179266"/>
    </source>
</evidence>
<dbReference type="InterPro" id="IPR010147">
    <property type="entry name" value="CRISPR-assoc_prot_CasD"/>
</dbReference>
<sequence>MNCVLLMPFVAPMQSWGTRSRFQERDTEREPSKSGVIGLLCAALGRDRSEPIDDLTTLRMGVRVDIEGLLRTDFQTVQNVIVASGEKVENQISNRHYLADAAFLVGLEGDEQLLRNIHAALANPVWHLFLGRKSYVASLPVYQPDGLKINSELRTALIEYPLLCNVDTSKDLIIRIVMECNEVTHESRMDNPVSFAYYRREFRERFIKTEYVPIRMFSCKEAQNVPVKNTT</sequence>
<keyword evidence="1" id="KW-0051">Antiviral defense</keyword>